<organism evidence="2 3">
    <name type="scientific">Dibothriocephalus latus</name>
    <name type="common">Fish tapeworm</name>
    <name type="synonym">Diphyllobothrium latum</name>
    <dbReference type="NCBI Taxonomy" id="60516"/>
    <lineage>
        <taxon>Eukaryota</taxon>
        <taxon>Metazoa</taxon>
        <taxon>Spiralia</taxon>
        <taxon>Lophotrochozoa</taxon>
        <taxon>Platyhelminthes</taxon>
        <taxon>Cestoda</taxon>
        <taxon>Eucestoda</taxon>
        <taxon>Diphyllobothriidea</taxon>
        <taxon>Diphyllobothriidae</taxon>
        <taxon>Dibothriocephalus</taxon>
    </lineage>
</organism>
<dbReference type="Pfam" id="PF07748">
    <property type="entry name" value="Glyco_hydro_38C"/>
    <property type="match status" value="1"/>
</dbReference>
<reference evidence="2 3" key="1">
    <citation type="submission" date="2018-11" db="EMBL/GenBank/DDBJ databases">
        <authorList>
            <consortium name="Pathogen Informatics"/>
        </authorList>
    </citation>
    <scope>NUCLEOTIDE SEQUENCE [LARGE SCALE GENOMIC DNA]</scope>
</reference>
<evidence type="ECO:0000313" key="2">
    <source>
        <dbReference type="EMBL" id="VDN12872.1"/>
    </source>
</evidence>
<accession>A0A3P7NXG7</accession>
<dbReference type="Proteomes" id="UP000281553">
    <property type="component" value="Unassembled WGS sequence"/>
</dbReference>
<dbReference type="GO" id="GO:0000139">
    <property type="term" value="C:Golgi membrane"/>
    <property type="evidence" value="ECO:0007669"/>
    <property type="project" value="TreeGrafter"/>
</dbReference>
<protein>
    <recommendedName>
        <fullName evidence="1">Glycosyl hydrolase family 38 C-terminal domain-containing protein</fullName>
    </recommendedName>
</protein>
<dbReference type="EMBL" id="UYRU01054955">
    <property type="protein sequence ID" value="VDN12872.1"/>
    <property type="molecule type" value="Genomic_DNA"/>
</dbReference>
<dbReference type="Gene3D" id="2.70.98.30">
    <property type="entry name" value="Golgi alpha-mannosidase II, domain 4"/>
    <property type="match status" value="1"/>
</dbReference>
<sequence length="267" mass="30144">MILFNNHAQKRDHIVRVDLDLGTVIRQVVARKRLLSVKLSYEGADSFQPLLHQLEPSPNQIYLASPYPYLHEQAQKNPLPNGLESSQMRLLFNPKTGFLMSMTNLVSGIDHMLSISFNMFKSKQTREMSGAYLFIPELPSVPLPLTSEPRVRVVSGSVVDEVAVYHENLVHTVRIYKIGEPGRLAIEVENILNLTHPYNNNEVVMTLTTDIKNTNRAFFTDSNCLQVHTLGGFLPLLRLIFLGPKAVFCSRPLPPPPPNKNHQTMPN</sequence>
<dbReference type="InterPro" id="IPR050843">
    <property type="entry name" value="Glycosyl_Hydrlase_38"/>
</dbReference>
<dbReference type="InterPro" id="IPR011682">
    <property type="entry name" value="Glyco_hydro_38_C"/>
</dbReference>
<dbReference type="AlphaFoldDB" id="A0A3P7NXG7"/>
<proteinExistence type="predicted"/>
<name>A0A3P7NXG7_DIBLA</name>
<keyword evidence="3" id="KW-1185">Reference proteome</keyword>
<dbReference type="GO" id="GO:0030246">
    <property type="term" value="F:carbohydrate binding"/>
    <property type="evidence" value="ECO:0007669"/>
    <property type="project" value="InterPro"/>
</dbReference>
<dbReference type="OrthoDB" id="10261055at2759"/>
<dbReference type="GO" id="GO:0006491">
    <property type="term" value="P:N-glycan processing"/>
    <property type="evidence" value="ECO:0007669"/>
    <property type="project" value="TreeGrafter"/>
</dbReference>
<dbReference type="InterPro" id="IPR011013">
    <property type="entry name" value="Gal_mutarotase_sf_dom"/>
</dbReference>
<evidence type="ECO:0000259" key="1">
    <source>
        <dbReference type="Pfam" id="PF07748"/>
    </source>
</evidence>
<gene>
    <name evidence="2" type="ORF">DILT_LOCUS8703</name>
</gene>
<dbReference type="GO" id="GO:0004559">
    <property type="term" value="F:alpha-mannosidase activity"/>
    <property type="evidence" value="ECO:0007669"/>
    <property type="project" value="InterPro"/>
</dbReference>
<dbReference type="SUPFAM" id="SSF74650">
    <property type="entry name" value="Galactose mutarotase-like"/>
    <property type="match status" value="1"/>
</dbReference>
<dbReference type="PANTHER" id="PTHR11607:SF70">
    <property type="entry name" value="ALPHA-MANNOSIDASE"/>
    <property type="match status" value="1"/>
</dbReference>
<dbReference type="PANTHER" id="PTHR11607">
    <property type="entry name" value="ALPHA-MANNOSIDASE"/>
    <property type="match status" value="1"/>
</dbReference>
<evidence type="ECO:0000313" key="3">
    <source>
        <dbReference type="Proteomes" id="UP000281553"/>
    </source>
</evidence>
<feature type="domain" description="Glycosyl hydrolase family 38 C-terminal" evidence="1">
    <location>
        <begin position="83"/>
        <end position="227"/>
    </location>
</feature>
<dbReference type="GO" id="GO:0006013">
    <property type="term" value="P:mannose metabolic process"/>
    <property type="evidence" value="ECO:0007669"/>
    <property type="project" value="InterPro"/>
</dbReference>